<comment type="caution">
    <text evidence="5">The sequence shown here is derived from an EMBL/GenBank/DDBJ whole genome shotgun (WGS) entry which is preliminary data.</text>
</comment>
<keyword evidence="6" id="KW-1185">Reference proteome</keyword>
<dbReference type="InterPro" id="IPR002674">
    <property type="entry name" value="Ribosomal_eL43"/>
</dbReference>
<feature type="binding site" evidence="4">
    <location>
        <position position="60"/>
    </location>
    <ligand>
        <name>Zn(2+)</name>
        <dbReference type="ChEBI" id="CHEBI:29105"/>
    </ligand>
</feature>
<keyword evidence="4" id="KW-0699">rRNA-binding</keyword>
<sequence length="102" mass="11672">MGKLKKLGITGRFGARYGRKIKLRVKEIEEQYRTKKYECPNCKAFKVKRVSTAIWQCLKCGVKFAGGAYIPFPAVEAIKAEGKIVSVEKFKKEQEQKVVKEE</sequence>
<keyword evidence="2 4" id="KW-0689">Ribosomal protein</keyword>
<dbReference type="InterPro" id="IPR011332">
    <property type="entry name" value="Ribosomal_zn-bd"/>
</dbReference>
<dbReference type="SUPFAM" id="SSF57829">
    <property type="entry name" value="Zn-binding ribosomal proteins"/>
    <property type="match status" value="1"/>
</dbReference>
<dbReference type="HAMAP" id="MF_00327">
    <property type="entry name" value="Ribosomal_eL43"/>
    <property type="match status" value="1"/>
</dbReference>
<evidence type="ECO:0000313" key="6">
    <source>
        <dbReference type="Proteomes" id="UP000646946"/>
    </source>
</evidence>
<comment type="similarity">
    <text evidence="4">Belongs to the eukaryotic ribosomal protein eL43 family. Putative zinc-binding subfamily.</text>
</comment>
<dbReference type="NCBIfam" id="TIGR00280">
    <property type="entry name" value="eL43_euk_arch"/>
    <property type="match status" value="1"/>
</dbReference>
<dbReference type="PANTHER" id="PTHR48129:SF1">
    <property type="entry name" value="LARGE RIBOSOMAL SUBUNIT PROTEIN EL43"/>
    <property type="match status" value="1"/>
</dbReference>
<dbReference type="GO" id="GO:1990904">
    <property type="term" value="C:ribonucleoprotein complex"/>
    <property type="evidence" value="ECO:0007669"/>
    <property type="project" value="UniProtKB-KW"/>
</dbReference>
<organism evidence="5 6">
    <name type="scientific">Candidatus Naiadarchaeum limnaeum</name>
    <dbReference type="NCBI Taxonomy" id="2756139"/>
    <lineage>
        <taxon>Archaea</taxon>
        <taxon>Candidatus Undinarchaeota</taxon>
        <taxon>Candidatus Undinarchaeia</taxon>
        <taxon>Candidatus Naiadarchaeales</taxon>
        <taxon>Candidatus Naiadarchaeaceae</taxon>
        <taxon>Candidatus Naiadarchaeum</taxon>
    </lineage>
</organism>
<dbReference type="PANTHER" id="PTHR48129">
    <property type="entry name" value="60S RIBOSOMAL PROTEIN L37A"/>
    <property type="match status" value="1"/>
</dbReference>
<dbReference type="InterPro" id="IPR011331">
    <property type="entry name" value="Ribosomal_eL37/eL43"/>
</dbReference>
<reference evidence="5 6" key="1">
    <citation type="journal article" name="Nat. Commun.">
        <title>Undinarchaeota illuminate DPANN phylogeny and the impact of gene transfer on archaeal evolution.</title>
        <authorList>
            <person name="Dombrowski N."/>
            <person name="Williams T.A."/>
            <person name="Sun J."/>
            <person name="Woodcroft B.J."/>
            <person name="Lee J.H."/>
            <person name="Minh B.Q."/>
            <person name="Rinke C."/>
            <person name="Spang A."/>
        </authorList>
    </citation>
    <scope>NUCLEOTIDE SEQUENCE [LARGE SCALE GENOMIC DNA]</scope>
    <source>
        <strain evidence="5">MAG_bin1129</strain>
    </source>
</reference>
<keyword evidence="4" id="KW-0863">Zinc-finger</keyword>
<comment type="subunit">
    <text evidence="4">Part of the 50S ribosomal subunit.</text>
</comment>
<proteinExistence type="inferred from homology"/>
<evidence type="ECO:0000256" key="2">
    <source>
        <dbReference type="ARBA" id="ARBA00022980"/>
    </source>
</evidence>
<comment type="cofactor">
    <cofactor evidence="4">
        <name>Zn(2+)</name>
        <dbReference type="ChEBI" id="CHEBI:29105"/>
    </cofactor>
    <text evidence="4">Binds 1 zinc ion per subunit.</text>
</comment>
<evidence type="ECO:0000256" key="1">
    <source>
        <dbReference type="ARBA" id="ARBA00022884"/>
    </source>
</evidence>
<dbReference type="Pfam" id="PF01780">
    <property type="entry name" value="Ribosomal_L37ae"/>
    <property type="match status" value="1"/>
</dbReference>
<dbReference type="Proteomes" id="UP000646946">
    <property type="component" value="Unassembled WGS sequence"/>
</dbReference>
<keyword evidence="4" id="KW-0479">Metal-binding</keyword>
<keyword evidence="3 4" id="KW-0687">Ribonucleoprotein</keyword>
<dbReference type="GO" id="GO:0005840">
    <property type="term" value="C:ribosome"/>
    <property type="evidence" value="ECO:0007669"/>
    <property type="project" value="UniProtKB-KW"/>
</dbReference>
<dbReference type="GO" id="GO:0070180">
    <property type="term" value="F:large ribosomal subunit rRNA binding"/>
    <property type="evidence" value="ECO:0007669"/>
    <property type="project" value="UniProtKB-UniRule"/>
</dbReference>
<feature type="binding site" evidence="4">
    <location>
        <position position="42"/>
    </location>
    <ligand>
        <name>Zn(2+)</name>
        <dbReference type="ChEBI" id="CHEBI:29105"/>
    </ligand>
</feature>
<feature type="binding site" evidence="4">
    <location>
        <position position="39"/>
    </location>
    <ligand>
        <name>Zn(2+)</name>
        <dbReference type="ChEBI" id="CHEBI:29105"/>
    </ligand>
</feature>
<evidence type="ECO:0000313" key="5">
    <source>
        <dbReference type="EMBL" id="HIK00623.1"/>
    </source>
</evidence>
<comment type="function">
    <text evidence="4">Binds to the 23S rRNA.</text>
</comment>
<accession>A0A832XM18</accession>
<gene>
    <name evidence="4" type="primary">rpl37ae</name>
    <name evidence="5" type="ORF">H1016_03720</name>
</gene>
<dbReference type="GO" id="GO:0003735">
    <property type="term" value="F:structural constituent of ribosome"/>
    <property type="evidence" value="ECO:0007669"/>
    <property type="project" value="InterPro"/>
</dbReference>
<dbReference type="GO" id="GO:0008270">
    <property type="term" value="F:zinc ion binding"/>
    <property type="evidence" value="ECO:0007669"/>
    <property type="project" value="UniProtKB-UniRule"/>
</dbReference>
<keyword evidence="1 4" id="KW-0694">RNA-binding</keyword>
<feature type="zinc finger region" description="C4-type" evidence="4">
    <location>
        <begin position="39"/>
        <end position="60"/>
    </location>
</feature>
<keyword evidence="4" id="KW-0862">Zinc</keyword>
<evidence type="ECO:0000256" key="3">
    <source>
        <dbReference type="ARBA" id="ARBA00023274"/>
    </source>
</evidence>
<dbReference type="Gene3D" id="2.20.25.30">
    <property type="match status" value="1"/>
</dbReference>
<protein>
    <recommendedName>
        <fullName evidence="4">Large ribosomal subunit protein eL43</fullName>
    </recommendedName>
</protein>
<dbReference type="GO" id="GO:0006412">
    <property type="term" value="P:translation"/>
    <property type="evidence" value="ECO:0007669"/>
    <property type="project" value="UniProtKB-UniRule"/>
</dbReference>
<evidence type="ECO:0000256" key="4">
    <source>
        <dbReference type="HAMAP-Rule" id="MF_00327"/>
    </source>
</evidence>
<feature type="binding site" evidence="4">
    <location>
        <position position="57"/>
    </location>
    <ligand>
        <name>Zn(2+)</name>
        <dbReference type="ChEBI" id="CHEBI:29105"/>
    </ligand>
</feature>
<name>A0A832XM18_9ARCH</name>
<dbReference type="InterPro" id="IPR050522">
    <property type="entry name" value="Ribosomal_protein_eL43"/>
</dbReference>
<dbReference type="EMBL" id="DVAB01000029">
    <property type="protein sequence ID" value="HIK00623.1"/>
    <property type="molecule type" value="Genomic_DNA"/>
</dbReference>
<dbReference type="NCBIfam" id="NF003058">
    <property type="entry name" value="PRK03976.1"/>
    <property type="match status" value="1"/>
</dbReference>
<dbReference type="AlphaFoldDB" id="A0A832XM18"/>